<dbReference type="PANTHER" id="PTHR11017">
    <property type="entry name" value="LEUCINE-RICH REPEAT-CONTAINING PROTEIN"/>
    <property type="match status" value="1"/>
</dbReference>
<comment type="caution">
    <text evidence="4">The sequence shown here is derived from an EMBL/GenBank/DDBJ whole genome shotgun (WGS) entry which is preliminary data.</text>
</comment>
<feature type="compositionally biased region" description="Basic and acidic residues" evidence="3">
    <location>
        <begin position="478"/>
        <end position="487"/>
    </location>
</feature>
<dbReference type="PANTHER" id="PTHR11017:SF243">
    <property type="entry name" value="ADP-RIBOSYL CYCLASE_CYCLIC ADP-RIBOSE HYDROLASE"/>
    <property type="match status" value="1"/>
</dbReference>
<gene>
    <name evidence="4" type="ORF">L195_g038696</name>
</gene>
<dbReference type="STRING" id="57577.A0A2K3LVV9"/>
<evidence type="ECO:0000313" key="5">
    <source>
        <dbReference type="Proteomes" id="UP000236291"/>
    </source>
</evidence>
<name>A0A2K3LVV9_TRIPR</name>
<dbReference type="Proteomes" id="UP000236291">
    <property type="component" value="Unassembled WGS sequence"/>
</dbReference>
<dbReference type="GO" id="GO:0006952">
    <property type="term" value="P:defense response"/>
    <property type="evidence" value="ECO:0007669"/>
    <property type="project" value="InterPro"/>
</dbReference>
<evidence type="ECO:0000256" key="3">
    <source>
        <dbReference type="SAM" id="MobiDB-lite"/>
    </source>
</evidence>
<sequence>MTNLRYLKIYKAFHGSTCNVYFPDGLEWLSDKLRYLRWDGYCLESLPATFCAEMLIELSMTHSKLKKLWDGVQNLVNLKSIMLEYSRDLIEIPDLSRATNLATVFLCECESLCQLHPSVLSLPRLKHLDLRGCIKIETLRTNIHSKSLRELSLDGCSSLTEFSVTSVEMTHLSLRGTAINELFSSIWSNSKLTFLYLTGCSKLNIVGRNLSNDYGLGFVTELDLFGCTKINALSLWFILDGMQSLIRLTLKECCNLEGLPGNIQNHSMLEWFVLDDCRKLVSLTELLPSLLYLKAVNCTYLDTDSSQHSLLENMLVIFSEYSYDADEGVDDFSFLPGAQVPSKFDFQTTEASISIPPIPKSDLHGFIFCIILSEGFNVYHHSLHCTIFEHGKEVDRRRINHNYLGTTDKKVEVMIATCELALDGSSIISKEIGKLKSSAQDFDEFDLLLENDIDELQPRATGGEVRSSNNENEDDQEQPSHSHKEEEQPSCSI</sequence>
<reference evidence="4 5" key="2">
    <citation type="journal article" date="2017" name="Front. Plant Sci.">
        <title>Gene Classification and Mining of Molecular Markers Useful in Red Clover (Trifolium pratense) Breeding.</title>
        <authorList>
            <person name="Istvanek J."/>
            <person name="Dluhosova J."/>
            <person name="Dluhos P."/>
            <person name="Patkova L."/>
            <person name="Nedelnik J."/>
            <person name="Repkova J."/>
        </authorList>
    </citation>
    <scope>NUCLEOTIDE SEQUENCE [LARGE SCALE GENOMIC DNA]</scope>
    <source>
        <strain evidence="5">cv. Tatra</strain>
        <tissue evidence="4">Young leaves</tissue>
    </source>
</reference>
<dbReference type="Pfam" id="PF07725">
    <property type="entry name" value="LRR_3"/>
    <property type="match status" value="1"/>
</dbReference>
<evidence type="ECO:0000313" key="4">
    <source>
        <dbReference type="EMBL" id="PNX82664.1"/>
    </source>
</evidence>
<evidence type="ECO:0000256" key="2">
    <source>
        <dbReference type="ARBA" id="ARBA00022737"/>
    </source>
</evidence>
<accession>A0A2K3LVV9</accession>
<dbReference type="EMBL" id="ASHM01042475">
    <property type="protein sequence ID" value="PNX82664.1"/>
    <property type="molecule type" value="Genomic_DNA"/>
</dbReference>
<feature type="non-terminal residue" evidence="4">
    <location>
        <position position="493"/>
    </location>
</feature>
<dbReference type="InterPro" id="IPR032675">
    <property type="entry name" value="LRR_dom_sf"/>
</dbReference>
<dbReference type="SUPFAM" id="SSF52058">
    <property type="entry name" value="L domain-like"/>
    <property type="match status" value="1"/>
</dbReference>
<protein>
    <submittedName>
        <fullName evidence="4">Disease resistance protein (TIR-NBS-LRR class)</fullName>
    </submittedName>
</protein>
<feature type="region of interest" description="Disordered" evidence="3">
    <location>
        <begin position="453"/>
        <end position="493"/>
    </location>
</feature>
<dbReference type="Gene3D" id="3.80.10.10">
    <property type="entry name" value="Ribonuclease Inhibitor"/>
    <property type="match status" value="2"/>
</dbReference>
<keyword evidence="2" id="KW-0677">Repeat</keyword>
<evidence type="ECO:0000256" key="1">
    <source>
        <dbReference type="ARBA" id="ARBA00022614"/>
    </source>
</evidence>
<dbReference type="InterPro" id="IPR044974">
    <property type="entry name" value="Disease_R_plants"/>
</dbReference>
<dbReference type="AlphaFoldDB" id="A0A2K3LVV9"/>
<keyword evidence="1" id="KW-0433">Leucine-rich repeat</keyword>
<dbReference type="InterPro" id="IPR011713">
    <property type="entry name" value="Leu-rich_rpt_3"/>
</dbReference>
<dbReference type="ExpressionAtlas" id="A0A2K3LVV9">
    <property type="expression patterns" value="baseline"/>
</dbReference>
<organism evidence="4 5">
    <name type="scientific">Trifolium pratense</name>
    <name type="common">Red clover</name>
    <dbReference type="NCBI Taxonomy" id="57577"/>
    <lineage>
        <taxon>Eukaryota</taxon>
        <taxon>Viridiplantae</taxon>
        <taxon>Streptophyta</taxon>
        <taxon>Embryophyta</taxon>
        <taxon>Tracheophyta</taxon>
        <taxon>Spermatophyta</taxon>
        <taxon>Magnoliopsida</taxon>
        <taxon>eudicotyledons</taxon>
        <taxon>Gunneridae</taxon>
        <taxon>Pentapetalae</taxon>
        <taxon>rosids</taxon>
        <taxon>fabids</taxon>
        <taxon>Fabales</taxon>
        <taxon>Fabaceae</taxon>
        <taxon>Papilionoideae</taxon>
        <taxon>50 kb inversion clade</taxon>
        <taxon>NPAAA clade</taxon>
        <taxon>Hologalegina</taxon>
        <taxon>IRL clade</taxon>
        <taxon>Trifolieae</taxon>
        <taxon>Trifolium</taxon>
    </lineage>
</organism>
<reference evidence="4 5" key="1">
    <citation type="journal article" date="2014" name="Am. J. Bot.">
        <title>Genome assembly and annotation for red clover (Trifolium pratense; Fabaceae).</title>
        <authorList>
            <person name="Istvanek J."/>
            <person name="Jaros M."/>
            <person name="Krenek A."/>
            <person name="Repkova J."/>
        </authorList>
    </citation>
    <scope>NUCLEOTIDE SEQUENCE [LARGE SCALE GENOMIC DNA]</scope>
    <source>
        <strain evidence="5">cv. Tatra</strain>
        <tissue evidence="4">Young leaves</tissue>
    </source>
</reference>
<proteinExistence type="predicted"/>